<dbReference type="Pfam" id="PF00122">
    <property type="entry name" value="E1-E2_ATPase"/>
    <property type="match status" value="1"/>
</dbReference>
<evidence type="ECO:0000256" key="9">
    <source>
        <dbReference type="ARBA" id="ARBA00022967"/>
    </source>
</evidence>
<dbReference type="AlphaFoldDB" id="A0A9X1PBL6"/>
<dbReference type="Pfam" id="PF12156">
    <property type="entry name" value="ATPase-cat_bd"/>
    <property type="match status" value="1"/>
</dbReference>
<evidence type="ECO:0000313" key="15">
    <source>
        <dbReference type="EMBL" id="MCF0041981.1"/>
    </source>
</evidence>
<dbReference type="GO" id="GO:0016887">
    <property type="term" value="F:ATP hydrolysis activity"/>
    <property type="evidence" value="ECO:0007669"/>
    <property type="project" value="InterPro"/>
</dbReference>
<dbReference type="Gene3D" id="2.70.150.10">
    <property type="entry name" value="Calcium-transporting ATPase, cytoplasmic transduction domain A"/>
    <property type="match status" value="1"/>
</dbReference>
<evidence type="ECO:0000256" key="2">
    <source>
        <dbReference type="ARBA" id="ARBA00006024"/>
    </source>
</evidence>
<feature type="transmembrane region" description="Helical" evidence="13">
    <location>
        <begin position="284"/>
        <end position="302"/>
    </location>
</feature>
<dbReference type="PROSITE" id="PS50846">
    <property type="entry name" value="HMA_2"/>
    <property type="match status" value="1"/>
</dbReference>
<dbReference type="InterPro" id="IPR018303">
    <property type="entry name" value="ATPase_P-typ_P_site"/>
</dbReference>
<dbReference type="InterPro" id="IPR001757">
    <property type="entry name" value="P_typ_ATPase"/>
</dbReference>
<dbReference type="Pfam" id="PF00702">
    <property type="entry name" value="Hydrolase"/>
    <property type="match status" value="1"/>
</dbReference>
<feature type="transmembrane region" description="Helical" evidence="13">
    <location>
        <begin position="768"/>
        <end position="789"/>
    </location>
</feature>
<keyword evidence="16" id="KW-1185">Reference proteome</keyword>
<dbReference type="PRINTS" id="PR00943">
    <property type="entry name" value="CUATPASE"/>
</dbReference>
<feature type="transmembrane region" description="Helical" evidence="13">
    <location>
        <begin position="187"/>
        <end position="205"/>
    </location>
</feature>
<dbReference type="InterPro" id="IPR023299">
    <property type="entry name" value="ATPase_P-typ_cyto_dom_N"/>
</dbReference>
<name>A0A9X1PBL6_9BACT</name>
<evidence type="ECO:0000256" key="1">
    <source>
        <dbReference type="ARBA" id="ARBA00004651"/>
    </source>
</evidence>
<comment type="caution">
    <text evidence="15">The sequence shown here is derived from an EMBL/GenBank/DDBJ whole genome shotgun (WGS) entry which is preliminary data.</text>
</comment>
<comment type="similarity">
    <text evidence="2">Belongs to the cation transport ATPase (P-type) (TC 3.A.3) family. Type IB subfamily.</text>
</comment>
<sequence>MEQDINTIAPGDPVVNIAKNKCYHCGEACAQDTITADEHAFCCEGCYHVYDLLKVTELCDYYAIDDSAGISPDKSFYAGKFDYLDLPDVNTKILEFTDGNLSQVNWYIPKMHCSSCIWLLEQLYKFNPAVRSSVVNFPEKKVRITFEAEKVKLSELATLISSIGYEPYMSLNDIAGEQVKKWNRKRLYKVGIAGFCFGNVMMLSFPEYFHLGKDAFDESLRNTFGWLNLALSIPVLLYCASDFFKSAWAALKGKYLNIDAPIVIALVSIFSLSLYQIITGTGPGYFDSLTGAVFFMLTGRFFQDKTYAGISFDRDYRSYFPVAVSVLTGKAEIRTPVTDLKTSDIILIRNAELIPADSVLLSPEALIDYSFVSGEAEPVRRKKGDTIYAGGKQTGPAIELEIVRKVSQSYLTQLWNNESFSKQKEDQNQMLAARINRYFSVIVLIIASLTFAAWYFIYKNPETAFRAFTTCLLVACPCGLLFSSTFTNGNLMALFGKNQCYPKNADAIERLSKIDTVVFDKTGTITRPDDAEVVFIGSKLTDHERAMVKTLATQSSHPLSRLVVKSLAQVHSGTQALSHYIEASGSGIKGLFGSHTVKLGSAVWAGAQNDREAAMDAAHDQHFSRVYVSIDDISAGYFLVKIKYRENLHKTIDRLHDHGFNTYLLSGDKPTDQEYLAYIFGNNAHLYFKQKPEDKLAFIAALQEKMHQNVLMVGDGLNDAGALQQSNVGVAVSDDINNFTPSCDMIIDGKQLSRLPAFINLARHGQKIIKASFAISLIYNIGGLFFAIGGQLSPVLAAILMPVSLISIVGFTTIASNVAANRILKN</sequence>
<evidence type="ECO:0000256" key="7">
    <source>
        <dbReference type="ARBA" id="ARBA00022723"/>
    </source>
</evidence>
<dbReference type="InterPro" id="IPR023214">
    <property type="entry name" value="HAD_sf"/>
</dbReference>
<dbReference type="GO" id="GO:0055070">
    <property type="term" value="P:copper ion homeostasis"/>
    <property type="evidence" value="ECO:0007669"/>
    <property type="project" value="TreeGrafter"/>
</dbReference>
<feature type="transmembrane region" description="Helical" evidence="13">
    <location>
        <begin position="795"/>
        <end position="820"/>
    </location>
</feature>
<evidence type="ECO:0000256" key="4">
    <source>
        <dbReference type="ARBA" id="ARBA00022475"/>
    </source>
</evidence>
<dbReference type="EMBL" id="JAJTTA010000002">
    <property type="protein sequence ID" value="MCF0041981.1"/>
    <property type="molecule type" value="Genomic_DNA"/>
</dbReference>
<keyword evidence="4" id="KW-1003">Cell membrane</keyword>
<keyword evidence="12 13" id="KW-0472">Membrane</keyword>
<dbReference type="PROSITE" id="PS00154">
    <property type="entry name" value="ATPASE_E1_E2"/>
    <property type="match status" value="1"/>
</dbReference>
<dbReference type="InterPro" id="IPR008250">
    <property type="entry name" value="ATPase_P-typ_transduc_dom_A_sf"/>
</dbReference>
<dbReference type="SUPFAM" id="SSF56784">
    <property type="entry name" value="HAD-like"/>
    <property type="match status" value="1"/>
</dbReference>
<dbReference type="GO" id="GO:0043682">
    <property type="term" value="F:P-type divalent copper transporter activity"/>
    <property type="evidence" value="ECO:0007669"/>
    <property type="project" value="TreeGrafter"/>
</dbReference>
<evidence type="ECO:0000313" key="16">
    <source>
        <dbReference type="Proteomes" id="UP001139700"/>
    </source>
</evidence>
<evidence type="ECO:0000256" key="11">
    <source>
        <dbReference type="ARBA" id="ARBA00023065"/>
    </source>
</evidence>
<comment type="subcellular location">
    <subcellularLocation>
        <location evidence="1">Cell membrane</location>
        <topology evidence="1">Multi-pass membrane protein</topology>
    </subcellularLocation>
</comment>
<evidence type="ECO:0000256" key="13">
    <source>
        <dbReference type="SAM" id="Phobius"/>
    </source>
</evidence>
<keyword evidence="11" id="KW-0406">Ion transport</keyword>
<dbReference type="InterPro" id="IPR059000">
    <property type="entry name" value="ATPase_P-type_domA"/>
</dbReference>
<feature type="transmembrane region" description="Helical" evidence="13">
    <location>
        <begin position="438"/>
        <end position="457"/>
    </location>
</feature>
<dbReference type="SUPFAM" id="SSF81665">
    <property type="entry name" value="Calcium ATPase, transmembrane domain M"/>
    <property type="match status" value="1"/>
</dbReference>
<evidence type="ECO:0000256" key="6">
    <source>
        <dbReference type="ARBA" id="ARBA00022692"/>
    </source>
</evidence>
<dbReference type="PANTHER" id="PTHR43520">
    <property type="entry name" value="ATP7, ISOFORM B"/>
    <property type="match status" value="1"/>
</dbReference>
<dbReference type="InterPro" id="IPR021993">
    <property type="entry name" value="ATPase-cat-bd"/>
</dbReference>
<reference evidence="15" key="1">
    <citation type="submission" date="2021-12" db="EMBL/GenBank/DDBJ databases">
        <title>Novel species in genus Dyadobacter.</title>
        <authorList>
            <person name="Ma C."/>
        </authorList>
    </citation>
    <scope>NUCLEOTIDE SEQUENCE</scope>
    <source>
        <strain evidence="15">CY399</strain>
    </source>
</reference>
<keyword evidence="6 13" id="KW-0812">Transmembrane</keyword>
<dbReference type="Pfam" id="PF00403">
    <property type="entry name" value="HMA"/>
    <property type="match status" value="1"/>
</dbReference>
<feature type="transmembrane region" description="Helical" evidence="13">
    <location>
        <begin position="256"/>
        <end position="278"/>
    </location>
</feature>
<dbReference type="GO" id="GO:0005524">
    <property type="term" value="F:ATP binding"/>
    <property type="evidence" value="ECO:0007669"/>
    <property type="project" value="InterPro"/>
</dbReference>
<evidence type="ECO:0000259" key="14">
    <source>
        <dbReference type="PROSITE" id="PS50846"/>
    </source>
</evidence>
<feature type="domain" description="HMA" evidence="14">
    <location>
        <begin position="102"/>
        <end position="168"/>
    </location>
</feature>
<keyword evidence="8" id="KW-0460">Magnesium</keyword>
<dbReference type="Gene3D" id="3.40.1110.10">
    <property type="entry name" value="Calcium-transporting ATPase, cytoplasmic domain N"/>
    <property type="match status" value="1"/>
</dbReference>
<keyword evidence="10 13" id="KW-1133">Transmembrane helix</keyword>
<dbReference type="NCBIfam" id="TIGR01494">
    <property type="entry name" value="ATPase_P-type"/>
    <property type="match status" value="1"/>
</dbReference>
<dbReference type="PANTHER" id="PTHR43520:SF5">
    <property type="entry name" value="CATION-TRANSPORTING P-TYPE ATPASE-RELATED"/>
    <property type="match status" value="1"/>
</dbReference>
<dbReference type="InterPro" id="IPR036412">
    <property type="entry name" value="HAD-like_sf"/>
</dbReference>
<keyword evidence="7" id="KW-0479">Metal-binding</keyword>
<dbReference type="SUPFAM" id="SSF81653">
    <property type="entry name" value="Calcium ATPase, transduction domain A"/>
    <property type="match status" value="1"/>
</dbReference>
<evidence type="ECO:0000256" key="12">
    <source>
        <dbReference type="ARBA" id="ARBA00023136"/>
    </source>
</evidence>
<dbReference type="PRINTS" id="PR00119">
    <property type="entry name" value="CATATPASE"/>
</dbReference>
<keyword evidence="9" id="KW-1278">Translocase</keyword>
<dbReference type="RefSeq" id="WP_234614780.1">
    <property type="nucleotide sequence ID" value="NZ_CP098806.1"/>
</dbReference>
<dbReference type="InterPro" id="IPR036163">
    <property type="entry name" value="HMA_dom_sf"/>
</dbReference>
<feature type="transmembrane region" description="Helical" evidence="13">
    <location>
        <begin position="225"/>
        <end position="244"/>
    </location>
</feature>
<keyword evidence="5" id="KW-0597">Phosphoprotein</keyword>
<evidence type="ECO:0000256" key="3">
    <source>
        <dbReference type="ARBA" id="ARBA00022448"/>
    </source>
</evidence>
<gene>
    <name evidence="15" type="ORF">LXM24_17875</name>
</gene>
<dbReference type="Proteomes" id="UP001139700">
    <property type="component" value="Unassembled WGS sequence"/>
</dbReference>
<evidence type="ECO:0000256" key="5">
    <source>
        <dbReference type="ARBA" id="ARBA00022553"/>
    </source>
</evidence>
<dbReference type="Gene3D" id="3.40.50.1000">
    <property type="entry name" value="HAD superfamily/HAD-like"/>
    <property type="match status" value="1"/>
</dbReference>
<organism evidence="15 16">
    <name type="scientific">Dyadobacter fanqingshengii</name>
    <dbReference type="NCBI Taxonomy" id="2906443"/>
    <lineage>
        <taxon>Bacteria</taxon>
        <taxon>Pseudomonadati</taxon>
        <taxon>Bacteroidota</taxon>
        <taxon>Cytophagia</taxon>
        <taxon>Cytophagales</taxon>
        <taxon>Spirosomataceae</taxon>
        <taxon>Dyadobacter</taxon>
    </lineage>
</organism>
<evidence type="ECO:0000256" key="8">
    <source>
        <dbReference type="ARBA" id="ARBA00022842"/>
    </source>
</evidence>
<dbReference type="Gene3D" id="3.30.70.100">
    <property type="match status" value="1"/>
</dbReference>
<proteinExistence type="inferred from homology"/>
<dbReference type="InterPro" id="IPR006121">
    <property type="entry name" value="HMA_dom"/>
</dbReference>
<dbReference type="SUPFAM" id="SSF55008">
    <property type="entry name" value="HMA, heavy metal-associated domain"/>
    <property type="match status" value="1"/>
</dbReference>
<dbReference type="CDD" id="cd00371">
    <property type="entry name" value="HMA"/>
    <property type="match status" value="1"/>
</dbReference>
<protein>
    <submittedName>
        <fullName evidence="15">Heavy metal translocating P-type ATPase metal-binding domain-containing protein</fullName>
    </submittedName>
</protein>
<dbReference type="GO" id="GO:0005886">
    <property type="term" value="C:plasma membrane"/>
    <property type="evidence" value="ECO:0007669"/>
    <property type="project" value="UniProtKB-SubCell"/>
</dbReference>
<accession>A0A9X1PBL6</accession>
<dbReference type="GO" id="GO:0005507">
    <property type="term" value="F:copper ion binding"/>
    <property type="evidence" value="ECO:0007669"/>
    <property type="project" value="TreeGrafter"/>
</dbReference>
<evidence type="ECO:0000256" key="10">
    <source>
        <dbReference type="ARBA" id="ARBA00022989"/>
    </source>
</evidence>
<keyword evidence="3" id="KW-0813">Transport</keyword>
<dbReference type="InterPro" id="IPR023298">
    <property type="entry name" value="ATPase_P-typ_TM_dom_sf"/>
</dbReference>